<protein>
    <submittedName>
        <fullName evidence="3">Nucleotide-binding universal stress UspA family protein</fullName>
    </submittedName>
</protein>
<dbReference type="PANTHER" id="PTHR46268:SF15">
    <property type="entry name" value="UNIVERSAL STRESS PROTEIN HP_0031"/>
    <property type="match status" value="1"/>
</dbReference>
<reference evidence="3 4" key="1">
    <citation type="submission" date="2020-07" db="EMBL/GenBank/DDBJ databases">
        <title>Genomic Encyclopedia of Type Strains, Phase IV (KMG-V): Genome sequencing to study the core and pangenomes of soil and plant-associated prokaryotes.</title>
        <authorList>
            <person name="Whitman W."/>
        </authorList>
    </citation>
    <scope>NUCLEOTIDE SEQUENCE [LARGE SCALE GENOMIC DNA]</scope>
    <source>
        <strain evidence="3 4">RH2WT43</strain>
    </source>
</reference>
<dbReference type="InterPro" id="IPR006016">
    <property type="entry name" value="UspA"/>
</dbReference>
<sequence length="145" mass="15631">MFEHILIPTDGSRLSEKAVRKGIRFAHAMGARVTAFHAIPKFQASDVMMDLLGTNRGDYARAAQAYSNERLRFVQKAAAALDVPCETRHATTDDPAGAIIEAAQASGCDLILMASHGRRGLGALLLGSETQKVLTHSSIPVLVYR</sequence>
<dbReference type="Gene3D" id="3.40.50.620">
    <property type="entry name" value="HUPs"/>
    <property type="match status" value="1"/>
</dbReference>
<gene>
    <name evidence="3" type="ORF">FHW12_001697</name>
</gene>
<evidence type="ECO:0000313" key="3">
    <source>
        <dbReference type="EMBL" id="MBA8887483.1"/>
    </source>
</evidence>
<dbReference type="AlphaFoldDB" id="A0A839EXW8"/>
<dbReference type="Pfam" id="PF00582">
    <property type="entry name" value="Usp"/>
    <property type="match status" value="1"/>
</dbReference>
<dbReference type="PRINTS" id="PR01438">
    <property type="entry name" value="UNVRSLSTRESS"/>
</dbReference>
<comment type="caution">
    <text evidence="3">The sequence shown here is derived from an EMBL/GenBank/DDBJ whole genome shotgun (WGS) entry which is preliminary data.</text>
</comment>
<accession>A0A839EXW8</accession>
<feature type="domain" description="UspA" evidence="2">
    <location>
        <begin position="1"/>
        <end position="145"/>
    </location>
</feature>
<dbReference type="EMBL" id="JACGXL010000002">
    <property type="protein sequence ID" value="MBA8887483.1"/>
    <property type="molecule type" value="Genomic_DNA"/>
</dbReference>
<dbReference type="InterPro" id="IPR014729">
    <property type="entry name" value="Rossmann-like_a/b/a_fold"/>
</dbReference>
<keyword evidence="4" id="KW-1185">Reference proteome</keyword>
<dbReference type="CDD" id="cd00293">
    <property type="entry name" value="USP-like"/>
    <property type="match status" value="1"/>
</dbReference>
<evidence type="ECO:0000259" key="2">
    <source>
        <dbReference type="Pfam" id="PF00582"/>
    </source>
</evidence>
<dbReference type="Proteomes" id="UP000550401">
    <property type="component" value="Unassembled WGS sequence"/>
</dbReference>
<evidence type="ECO:0000313" key="4">
    <source>
        <dbReference type="Proteomes" id="UP000550401"/>
    </source>
</evidence>
<dbReference type="PANTHER" id="PTHR46268">
    <property type="entry name" value="STRESS RESPONSE PROTEIN NHAX"/>
    <property type="match status" value="1"/>
</dbReference>
<dbReference type="SUPFAM" id="SSF52402">
    <property type="entry name" value="Adenine nucleotide alpha hydrolases-like"/>
    <property type="match status" value="1"/>
</dbReference>
<dbReference type="InterPro" id="IPR006015">
    <property type="entry name" value="Universal_stress_UspA"/>
</dbReference>
<organism evidence="3 4">
    <name type="scientific">Dokdonella fugitiva</name>
    <dbReference type="NCBI Taxonomy" id="328517"/>
    <lineage>
        <taxon>Bacteria</taxon>
        <taxon>Pseudomonadati</taxon>
        <taxon>Pseudomonadota</taxon>
        <taxon>Gammaproteobacteria</taxon>
        <taxon>Lysobacterales</taxon>
        <taxon>Rhodanobacteraceae</taxon>
        <taxon>Dokdonella</taxon>
    </lineage>
</organism>
<evidence type="ECO:0000256" key="1">
    <source>
        <dbReference type="ARBA" id="ARBA00008791"/>
    </source>
</evidence>
<name>A0A839EXW8_9GAMM</name>
<dbReference type="RefSeq" id="WP_182530549.1">
    <property type="nucleotide sequence ID" value="NZ_JACGXL010000002.1"/>
</dbReference>
<comment type="similarity">
    <text evidence="1">Belongs to the universal stress protein A family.</text>
</comment>
<proteinExistence type="inferred from homology"/>